<dbReference type="Pfam" id="PF12874">
    <property type="entry name" value="zf-met"/>
    <property type="match status" value="1"/>
</dbReference>
<sequence>MEKSNRTDQTDDLYTNKTESLAFKCTLPNCGKAYKKKYLLQEHLNKHNKLRPFVCTIEACSKTFTKDSHLKRHKTQVHERASETACDVKGCGIVCNNIYSLRKHKNRMHNPSNCPFVCNICHEGFEKKRQFQQHNYKHTGEPPFKCNLCNIGFLMQRDLTKHKRNHKSYSCDCNETFNRWSDLCAHKKNCSNEDIACEICQKKFQSKVNLRAHKRKIHEESETFYCPYADCKRSYKYKKNLNFHITIYHEKDADAEFPCPTCGKKFSLKTYLDRHIRSMHDKPKTRKKLRAPRKDKGLSRTFMAAKLSGINLTPKEHKELLFVSNNSEPVPDRSQQANEIRDSSQIDGENLIERRNLIDKIEDLIHSRVESISKESIVSETFPDDILVDCNSVLDAIENCLSQKL</sequence>
<keyword evidence="2" id="KW-0479">Metal-binding</keyword>
<dbReference type="Gene3D" id="3.30.160.60">
    <property type="entry name" value="Classic Zinc Finger"/>
    <property type="match status" value="6"/>
</dbReference>
<keyword evidence="12" id="KW-1185">Reference proteome</keyword>
<dbReference type="Proteomes" id="UP001153712">
    <property type="component" value="Chromosome 12"/>
</dbReference>
<feature type="domain" description="C2H2-type" evidence="10">
    <location>
        <begin position="53"/>
        <end position="83"/>
    </location>
</feature>
<feature type="domain" description="C2H2-type" evidence="10">
    <location>
        <begin position="116"/>
        <end position="143"/>
    </location>
</feature>
<evidence type="ECO:0000256" key="7">
    <source>
        <dbReference type="ARBA" id="ARBA00023163"/>
    </source>
</evidence>
<dbReference type="InterPro" id="IPR036236">
    <property type="entry name" value="Znf_C2H2_sf"/>
</dbReference>
<dbReference type="Pfam" id="PF00096">
    <property type="entry name" value="zf-C2H2"/>
    <property type="match status" value="2"/>
</dbReference>
<dbReference type="EMBL" id="OU900105">
    <property type="protein sequence ID" value="CAG9856207.1"/>
    <property type="molecule type" value="Genomic_DNA"/>
</dbReference>
<reference evidence="11" key="1">
    <citation type="submission" date="2022-01" db="EMBL/GenBank/DDBJ databases">
        <authorList>
            <person name="King R."/>
        </authorList>
    </citation>
    <scope>NUCLEOTIDE SEQUENCE</scope>
</reference>
<evidence type="ECO:0000313" key="11">
    <source>
        <dbReference type="EMBL" id="CAG9856207.1"/>
    </source>
</evidence>
<feature type="domain" description="C2H2-type" evidence="10">
    <location>
        <begin position="224"/>
        <end position="254"/>
    </location>
</feature>
<dbReference type="GO" id="GO:0005634">
    <property type="term" value="C:nucleus"/>
    <property type="evidence" value="ECO:0007669"/>
    <property type="project" value="UniProtKB-SubCell"/>
</dbReference>
<feature type="domain" description="C2H2-type" evidence="10">
    <location>
        <begin position="144"/>
        <end position="166"/>
    </location>
</feature>
<dbReference type="PROSITE" id="PS00028">
    <property type="entry name" value="ZINC_FINGER_C2H2_1"/>
    <property type="match status" value="6"/>
</dbReference>
<dbReference type="AlphaFoldDB" id="A0A9N9TLL5"/>
<name>A0A9N9TLL5_PHYSR</name>
<dbReference type="SUPFAM" id="SSF57667">
    <property type="entry name" value="beta-beta-alpha zinc fingers"/>
    <property type="match status" value="4"/>
</dbReference>
<dbReference type="PANTHER" id="PTHR47772">
    <property type="entry name" value="ZINC FINGER PROTEIN 200"/>
    <property type="match status" value="1"/>
</dbReference>
<protein>
    <recommendedName>
        <fullName evidence="10">C2H2-type domain-containing protein</fullName>
    </recommendedName>
</protein>
<gene>
    <name evidence="11" type="ORF">PHYEVI_LOCUS2633</name>
</gene>
<keyword evidence="3" id="KW-0677">Repeat</keyword>
<keyword evidence="8" id="KW-0539">Nucleus</keyword>
<organism evidence="11 12">
    <name type="scientific">Phyllotreta striolata</name>
    <name type="common">Striped flea beetle</name>
    <name type="synonym">Crioceris striolata</name>
    <dbReference type="NCBI Taxonomy" id="444603"/>
    <lineage>
        <taxon>Eukaryota</taxon>
        <taxon>Metazoa</taxon>
        <taxon>Ecdysozoa</taxon>
        <taxon>Arthropoda</taxon>
        <taxon>Hexapoda</taxon>
        <taxon>Insecta</taxon>
        <taxon>Pterygota</taxon>
        <taxon>Neoptera</taxon>
        <taxon>Endopterygota</taxon>
        <taxon>Coleoptera</taxon>
        <taxon>Polyphaga</taxon>
        <taxon>Cucujiformia</taxon>
        <taxon>Chrysomeloidea</taxon>
        <taxon>Chrysomelidae</taxon>
        <taxon>Galerucinae</taxon>
        <taxon>Alticini</taxon>
        <taxon>Phyllotreta</taxon>
    </lineage>
</organism>
<dbReference type="InterPro" id="IPR050636">
    <property type="entry name" value="C2H2-ZF_domain-containing"/>
</dbReference>
<evidence type="ECO:0000256" key="6">
    <source>
        <dbReference type="ARBA" id="ARBA00023015"/>
    </source>
</evidence>
<dbReference type="Pfam" id="PF13912">
    <property type="entry name" value="zf-C2H2_6"/>
    <property type="match status" value="1"/>
</dbReference>
<evidence type="ECO:0000313" key="12">
    <source>
        <dbReference type="Proteomes" id="UP001153712"/>
    </source>
</evidence>
<proteinExistence type="predicted"/>
<evidence type="ECO:0000256" key="1">
    <source>
        <dbReference type="ARBA" id="ARBA00004123"/>
    </source>
</evidence>
<evidence type="ECO:0000256" key="4">
    <source>
        <dbReference type="ARBA" id="ARBA00022771"/>
    </source>
</evidence>
<feature type="domain" description="C2H2-type" evidence="10">
    <location>
        <begin position="23"/>
        <end position="52"/>
    </location>
</feature>
<evidence type="ECO:0000256" key="5">
    <source>
        <dbReference type="ARBA" id="ARBA00022833"/>
    </source>
</evidence>
<dbReference type="GO" id="GO:0008270">
    <property type="term" value="F:zinc ion binding"/>
    <property type="evidence" value="ECO:0007669"/>
    <property type="project" value="UniProtKB-KW"/>
</dbReference>
<dbReference type="SMART" id="SM00355">
    <property type="entry name" value="ZnF_C2H2"/>
    <property type="match status" value="8"/>
</dbReference>
<evidence type="ECO:0000256" key="9">
    <source>
        <dbReference type="PROSITE-ProRule" id="PRU00042"/>
    </source>
</evidence>
<accession>A0A9N9TLL5</accession>
<evidence type="ECO:0000259" key="10">
    <source>
        <dbReference type="PROSITE" id="PS50157"/>
    </source>
</evidence>
<feature type="domain" description="C2H2-type" evidence="10">
    <location>
        <begin position="257"/>
        <end position="285"/>
    </location>
</feature>
<keyword evidence="5" id="KW-0862">Zinc</keyword>
<evidence type="ECO:0000256" key="8">
    <source>
        <dbReference type="ARBA" id="ARBA00023242"/>
    </source>
</evidence>
<dbReference type="PROSITE" id="PS50157">
    <property type="entry name" value="ZINC_FINGER_C2H2_2"/>
    <property type="match status" value="7"/>
</dbReference>
<keyword evidence="7" id="KW-0804">Transcription</keyword>
<dbReference type="InterPro" id="IPR013087">
    <property type="entry name" value="Znf_C2H2_type"/>
</dbReference>
<keyword evidence="6" id="KW-0805">Transcription regulation</keyword>
<evidence type="ECO:0000256" key="2">
    <source>
        <dbReference type="ARBA" id="ARBA00022723"/>
    </source>
</evidence>
<comment type="subcellular location">
    <subcellularLocation>
        <location evidence="1">Nucleus</location>
    </subcellularLocation>
</comment>
<keyword evidence="4 9" id="KW-0863">Zinc-finger</keyword>
<evidence type="ECO:0000256" key="3">
    <source>
        <dbReference type="ARBA" id="ARBA00022737"/>
    </source>
</evidence>
<dbReference type="PANTHER" id="PTHR47772:SF11">
    <property type="entry name" value="C2H2-TYPE DOMAIN-CONTAINING PROTEIN"/>
    <property type="match status" value="1"/>
</dbReference>
<dbReference type="OrthoDB" id="2687452at2759"/>
<feature type="domain" description="C2H2-type" evidence="10">
    <location>
        <begin position="195"/>
        <end position="223"/>
    </location>
</feature>